<feature type="region of interest" description="Disordered" evidence="1">
    <location>
        <begin position="165"/>
        <end position="198"/>
    </location>
</feature>
<dbReference type="HOGENOM" id="CLU_1377958_0_0_1"/>
<gene>
    <name evidence="3" type="ORF">A1O1_04386</name>
</gene>
<dbReference type="RefSeq" id="XP_007723470.1">
    <property type="nucleotide sequence ID" value="XM_007725280.1"/>
</dbReference>
<protein>
    <recommendedName>
        <fullName evidence="2">DUF3669 domain-containing protein</fullName>
    </recommendedName>
</protein>
<dbReference type="PANTHER" id="PTHR40780">
    <property type="entry name" value="DUF3669 DOMAIN-CONTAINING PROTEIN"/>
    <property type="match status" value="1"/>
</dbReference>
<dbReference type="EMBL" id="AMWN01000003">
    <property type="protein sequence ID" value="EXJ91276.1"/>
    <property type="molecule type" value="Genomic_DNA"/>
</dbReference>
<dbReference type="AlphaFoldDB" id="W9YPV6"/>
<dbReference type="OrthoDB" id="2993351at2759"/>
<reference evidence="3 4" key="1">
    <citation type="submission" date="2013-03" db="EMBL/GenBank/DDBJ databases">
        <title>The Genome Sequence of Capronia coronata CBS 617.96.</title>
        <authorList>
            <consortium name="The Broad Institute Genomics Platform"/>
            <person name="Cuomo C."/>
            <person name="de Hoog S."/>
            <person name="Gorbushina A."/>
            <person name="Walker B."/>
            <person name="Young S.K."/>
            <person name="Zeng Q."/>
            <person name="Gargeya S."/>
            <person name="Fitzgerald M."/>
            <person name="Haas B."/>
            <person name="Abouelleil A."/>
            <person name="Allen A.W."/>
            <person name="Alvarado L."/>
            <person name="Arachchi H.M."/>
            <person name="Berlin A.M."/>
            <person name="Chapman S.B."/>
            <person name="Gainer-Dewar J."/>
            <person name="Goldberg J."/>
            <person name="Griggs A."/>
            <person name="Gujja S."/>
            <person name="Hansen M."/>
            <person name="Howarth C."/>
            <person name="Imamovic A."/>
            <person name="Ireland A."/>
            <person name="Larimer J."/>
            <person name="McCowan C."/>
            <person name="Murphy C."/>
            <person name="Pearson M."/>
            <person name="Poon T.W."/>
            <person name="Priest M."/>
            <person name="Roberts A."/>
            <person name="Saif S."/>
            <person name="Shea T."/>
            <person name="Sisk P."/>
            <person name="Sykes S."/>
            <person name="Wortman J."/>
            <person name="Nusbaum C."/>
            <person name="Birren B."/>
        </authorList>
    </citation>
    <scope>NUCLEOTIDE SEQUENCE [LARGE SCALE GENOMIC DNA]</scope>
    <source>
        <strain evidence="3 4">CBS 617.96</strain>
    </source>
</reference>
<dbReference type="GeneID" id="19159269"/>
<accession>W9YPV6</accession>
<feature type="compositionally biased region" description="Acidic residues" evidence="1">
    <location>
        <begin position="189"/>
        <end position="198"/>
    </location>
</feature>
<evidence type="ECO:0000259" key="2">
    <source>
        <dbReference type="Pfam" id="PF12417"/>
    </source>
</evidence>
<comment type="caution">
    <text evidence="3">The sequence shown here is derived from an EMBL/GenBank/DDBJ whole genome shotgun (WGS) entry which is preliminary data.</text>
</comment>
<keyword evidence="4" id="KW-1185">Reference proteome</keyword>
<dbReference type="STRING" id="1182541.W9YPV6"/>
<name>W9YPV6_9EURO</name>
<proteinExistence type="predicted"/>
<dbReference type="Pfam" id="PF12417">
    <property type="entry name" value="DUF3669"/>
    <property type="match status" value="1"/>
</dbReference>
<evidence type="ECO:0000313" key="4">
    <source>
        <dbReference type="Proteomes" id="UP000019484"/>
    </source>
</evidence>
<organism evidence="3 4">
    <name type="scientific">Capronia coronata CBS 617.96</name>
    <dbReference type="NCBI Taxonomy" id="1182541"/>
    <lineage>
        <taxon>Eukaryota</taxon>
        <taxon>Fungi</taxon>
        <taxon>Dikarya</taxon>
        <taxon>Ascomycota</taxon>
        <taxon>Pezizomycotina</taxon>
        <taxon>Eurotiomycetes</taxon>
        <taxon>Chaetothyriomycetidae</taxon>
        <taxon>Chaetothyriales</taxon>
        <taxon>Herpotrichiellaceae</taxon>
        <taxon>Capronia</taxon>
    </lineage>
</organism>
<evidence type="ECO:0000256" key="1">
    <source>
        <dbReference type="SAM" id="MobiDB-lite"/>
    </source>
</evidence>
<dbReference type="Proteomes" id="UP000019484">
    <property type="component" value="Unassembled WGS sequence"/>
</dbReference>
<feature type="domain" description="DUF3669" evidence="2">
    <location>
        <begin position="70"/>
        <end position="135"/>
    </location>
</feature>
<evidence type="ECO:0000313" key="3">
    <source>
        <dbReference type="EMBL" id="EXJ91276.1"/>
    </source>
</evidence>
<dbReference type="PANTHER" id="PTHR40780:SF2">
    <property type="entry name" value="DUF3669 DOMAIN-CONTAINING PROTEIN"/>
    <property type="match status" value="1"/>
</dbReference>
<sequence>MVGIHVDAYAEEMAIGLAILHWKAGIDAQDTEFVIGCSATKTFATVYSDHGSVQPPASTTDDFTERETQLWMLDFDKCSKIDLEDKALSSSQVVEKYMVAVTGNDPYFPHPCLVVDLWRKFRRAYLKASEILIKHRRLGRRVAKLPLMLMEQCEKWGEKDLEAEEYDPFERHSDDEEAEILSEQSSSDDREDDDDEDD</sequence>
<dbReference type="InterPro" id="IPR022137">
    <property type="entry name" value="Znf_prot_DUF3669"/>
</dbReference>